<evidence type="ECO:0000259" key="4">
    <source>
        <dbReference type="Pfam" id="PF03816"/>
    </source>
</evidence>
<evidence type="ECO:0000313" key="6">
    <source>
        <dbReference type="Proteomes" id="UP000070505"/>
    </source>
</evidence>
<dbReference type="PANTHER" id="PTHR33392">
    <property type="entry name" value="POLYISOPRENYL-TEICHOIC ACID--PEPTIDOGLYCAN TEICHOIC ACID TRANSFERASE TAGU"/>
    <property type="match status" value="1"/>
</dbReference>
<evidence type="ECO:0000313" key="5">
    <source>
        <dbReference type="EMBL" id="KXI17782.1"/>
    </source>
</evidence>
<organism evidence="5 6">
    <name type="scientific">Gardnerella vaginalis</name>
    <dbReference type="NCBI Taxonomy" id="2702"/>
    <lineage>
        <taxon>Bacteria</taxon>
        <taxon>Bacillati</taxon>
        <taxon>Actinomycetota</taxon>
        <taxon>Actinomycetes</taxon>
        <taxon>Bifidobacteriales</taxon>
        <taxon>Bifidobacteriaceae</taxon>
        <taxon>Gardnerella</taxon>
    </lineage>
</organism>
<dbReference type="Pfam" id="PF03816">
    <property type="entry name" value="LytR_cpsA_psr"/>
    <property type="match status" value="1"/>
</dbReference>
<dbReference type="InterPro" id="IPR004474">
    <property type="entry name" value="LytR_CpsA_psr"/>
</dbReference>
<dbReference type="AlphaFoldDB" id="A0A135Z823"/>
<comment type="similarity">
    <text evidence="1">Belongs to the LytR/CpsA/Psr (LCP) family.</text>
</comment>
<evidence type="ECO:0000256" key="1">
    <source>
        <dbReference type="ARBA" id="ARBA00006068"/>
    </source>
</evidence>
<keyword evidence="3" id="KW-0732">Signal</keyword>
<name>A0A135Z823_GARVA</name>
<gene>
    <name evidence="5" type="ORF">HMPREF3230_00580</name>
</gene>
<dbReference type="EMBL" id="LSRC01000020">
    <property type="protein sequence ID" value="KXI17782.1"/>
    <property type="molecule type" value="Genomic_DNA"/>
</dbReference>
<evidence type="ECO:0000256" key="3">
    <source>
        <dbReference type="SAM" id="SignalP"/>
    </source>
</evidence>
<reference evidence="5 6" key="1">
    <citation type="submission" date="2016-02" db="EMBL/GenBank/DDBJ databases">
        <authorList>
            <person name="Wen L."/>
            <person name="He K."/>
            <person name="Yang H."/>
        </authorList>
    </citation>
    <scope>NUCLEOTIDE SEQUENCE [LARGE SCALE GENOMIC DNA]</scope>
    <source>
        <strain evidence="5 6">CMW7778B</strain>
    </source>
</reference>
<sequence>MSIVAILTFFSTIATAVWSDFSTTISNRSIKVIHNPGSKKAEEPVDPNAGKPINFLLLGQDTREGKNNNFAHDGEENHQSDTAMVVQISADRSYVNLVSIPRDSIVNAPGCNTSRGYVPARRNVMFNSIFAAGYSRGRDLASAASCSLKAVNTLTGLNIDNFIVADFNGLSEMINAIGGVTLCIPANTHDRYTGITLKRGLQHLDGVTATQYARMRHDTASDGSDIMRTTRQQYLVKQLVHQALSKNLFTQSGQLYQLAKSALNSLNISSGLANPATLVGIAVSLRHLDTSKIYARTIPITTDPTNPNRVVWDYSAENIWQAMRENKPIIENANSSASPKRKGKSQKRKNVNSNNSSNEKSSSSENAKDESNSSQESQYGKIDPNTGLAKDRLGRLVDPNTGGIVNPKDGTIRDPSTGYYMGIADKYLNNTICAVPKS</sequence>
<feature type="region of interest" description="Disordered" evidence="2">
    <location>
        <begin position="330"/>
        <end position="409"/>
    </location>
</feature>
<proteinExistence type="inferred from homology"/>
<dbReference type="InterPro" id="IPR050922">
    <property type="entry name" value="LytR/CpsA/Psr_CW_biosynth"/>
</dbReference>
<dbReference type="PANTHER" id="PTHR33392:SF6">
    <property type="entry name" value="POLYISOPRENYL-TEICHOIC ACID--PEPTIDOGLYCAN TEICHOIC ACID TRANSFERASE TAGU"/>
    <property type="match status" value="1"/>
</dbReference>
<comment type="caution">
    <text evidence="5">The sequence shown here is derived from an EMBL/GenBank/DDBJ whole genome shotgun (WGS) entry which is preliminary data.</text>
</comment>
<feature type="chain" id="PRO_5038814487" evidence="3">
    <location>
        <begin position="17"/>
        <end position="438"/>
    </location>
</feature>
<dbReference type="Proteomes" id="UP000070505">
    <property type="component" value="Unassembled WGS sequence"/>
</dbReference>
<dbReference type="NCBIfam" id="TIGR00350">
    <property type="entry name" value="lytR_cpsA_psr"/>
    <property type="match status" value="1"/>
</dbReference>
<feature type="signal peptide" evidence="3">
    <location>
        <begin position="1"/>
        <end position="16"/>
    </location>
</feature>
<evidence type="ECO:0000256" key="2">
    <source>
        <dbReference type="SAM" id="MobiDB-lite"/>
    </source>
</evidence>
<feature type="compositionally biased region" description="Low complexity" evidence="2">
    <location>
        <begin position="351"/>
        <end position="365"/>
    </location>
</feature>
<feature type="domain" description="Cell envelope-related transcriptional attenuator" evidence="4">
    <location>
        <begin position="80"/>
        <end position="243"/>
    </location>
</feature>
<feature type="compositionally biased region" description="Basic residues" evidence="2">
    <location>
        <begin position="339"/>
        <end position="350"/>
    </location>
</feature>
<dbReference type="Gene3D" id="3.40.630.190">
    <property type="entry name" value="LCP protein"/>
    <property type="match status" value="1"/>
</dbReference>
<accession>A0A135Z823</accession>
<protein>
    <submittedName>
        <fullName evidence="5">Cell envelope-like function transcriptional attenuator common domain protein</fullName>
    </submittedName>
</protein>
<dbReference type="PATRIC" id="fig|2702.101.peg.563"/>